<dbReference type="EMBL" id="CP054139">
    <property type="protein sequence ID" value="QKJ28977.1"/>
    <property type="molecule type" value="Genomic_DNA"/>
</dbReference>
<evidence type="ECO:0000313" key="3">
    <source>
        <dbReference type="Proteomes" id="UP000505355"/>
    </source>
</evidence>
<organism evidence="2 3">
    <name type="scientific">Mucilaginibacter mali</name>
    <dbReference type="NCBI Taxonomy" id="2740462"/>
    <lineage>
        <taxon>Bacteria</taxon>
        <taxon>Pseudomonadati</taxon>
        <taxon>Bacteroidota</taxon>
        <taxon>Sphingobacteriia</taxon>
        <taxon>Sphingobacteriales</taxon>
        <taxon>Sphingobacteriaceae</taxon>
        <taxon>Mucilaginibacter</taxon>
    </lineage>
</organism>
<gene>
    <name evidence="2" type="ORF">HQ865_04150</name>
</gene>
<proteinExistence type="predicted"/>
<keyword evidence="1" id="KW-0732">Signal</keyword>
<keyword evidence="3" id="KW-1185">Reference proteome</keyword>
<dbReference type="AlphaFoldDB" id="A0A7D4TVZ3"/>
<dbReference type="Proteomes" id="UP000505355">
    <property type="component" value="Chromosome"/>
</dbReference>
<feature type="chain" id="PRO_5028859010" evidence="1">
    <location>
        <begin position="20"/>
        <end position="207"/>
    </location>
</feature>
<name>A0A7D4TVZ3_9SPHI</name>
<feature type="signal peptide" evidence="1">
    <location>
        <begin position="1"/>
        <end position="19"/>
    </location>
</feature>
<sequence>MKKYLLLLILPLIQLTARAQTTIGPVEKKITDNICNCLAKQDFSTITSKEKATEVFTNCLMENMDLLPALAEERKIDMTDQEAMRNVGIDIGKNLLKQKCESFLKLSMLMVKKENNGEPPTISASSTTGTFKRIDNKGFNYIVITDNSGNEKSFLWLKQFPGSEAFMATPVKATGKKLKITWQDMEVYLPQAKGYYNVKEITGIEIQ</sequence>
<accession>A0A7D4TVZ3</accession>
<reference evidence="2 3" key="1">
    <citation type="submission" date="2020-05" db="EMBL/GenBank/DDBJ databases">
        <title>Mucilaginibacter mali sp. nov.</title>
        <authorList>
            <person name="Kim H.S."/>
            <person name="Lee K.C."/>
            <person name="Suh M.K."/>
            <person name="Kim J.-S."/>
            <person name="Han K.-I."/>
            <person name="Eom M.K."/>
            <person name="Shin Y.K."/>
            <person name="Lee J.-S."/>
        </authorList>
    </citation>
    <scope>NUCLEOTIDE SEQUENCE [LARGE SCALE GENOMIC DNA]</scope>
    <source>
        <strain evidence="2 3">G2-14</strain>
    </source>
</reference>
<dbReference type="KEGG" id="mmab:HQ865_04150"/>
<evidence type="ECO:0000256" key="1">
    <source>
        <dbReference type="SAM" id="SignalP"/>
    </source>
</evidence>
<dbReference type="RefSeq" id="WP_173413675.1">
    <property type="nucleotide sequence ID" value="NZ_CP054139.1"/>
</dbReference>
<protein>
    <submittedName>
        <fullName evidence="2">Uncharacterized protein</fullName>
    </submittedName>
</protein>
<evidence type="ECO:0000313" key="2">
    <source>
        <dbReference type="EMBL" id="QKJ28977.1"/>
    </source>
</evidence>